<evidence type="ECO:0000313" key="2">
    <source>
        <dbReference type="EMBL" id="OGD53726.1"/>
    </source>
</evidence>
<evidence type="ECO:0000313" key="3">
    <source>
        <dbReference type="Proteomes" id="UP000178758"/>
    </source>
</evidence>
<dbReference type="EMBL" id="MEZJ01000027">
    <property type="protein sequence ID" value="OGD53726.1"/>
    <property type="molecule type" value="Genomic_DNA"/>
</dbReference>
<sequence>MFKTRIEAGRLLGKKLIDELTNSQIANFKDSVVVLGIPRGGVVVASQVARVLGCSLDVIVVKKLGAPYQSELAVGAVGETNGSQYLDDRLVKDLQIGKQYLDEEITRKKAEIKRREQLYRQGKPPLDLKDKLVIIVDDGAATGATIIAACREAWNNLPKKVIIGLPVIAKDTLEKLEEEADEVIYLDAPWDFYAVGQFYEDFPQVEDKEVVEILKSKTN</sequence>
<dbReference type="Proteomes" id="UP000178758">
    <property type="component" value="Unassembled WGS sequence"/>
</dbReference>
<dbReference type="CDD" id="cd06223">
    <property type="entry name" value="PRTases_typeI"/>
    <property type="match status" value="1"/>
</dbReference>
<dbReference type="InterPro" id="IPR000836">
    <property type="entry name" value="PRTase_dom"/>
</dbReference>
<reference evidence="2 3" key="1">
    <citation type="journal article" date="2016" name="Nat. Commun.">
        <title>Thousands of microbial genomes shed light on interconnected biogeochemical processes in an aquifer system.</title>
        <authorList>
            <person name="Anantharaman K."/>
            <person name="Brown C.T."/>
            <person name="Hug L.A."/>
            <person name="Sharon I."/>
            <person name="Castelle C.J."/>
            <person name="Probst A.J."/>
            <person name="Thomas B.C."/>
            <person name="Singh A."/>
            <person name="Wilkins M.J."/>
            <person name="Karaoz U."/>
            <person name="Brodie E.L."/>
            <person name="Williams K.H."/>
            <person name="Hubbard S.S."/>
            <person name="Banfield J.F."/>
        </authorList>
    </citation>
    <scope>NUCLEOTIDE SEQUENCE [LARGE SCALE GENOMIC DNA]</scope>
</reference>
<dbReference type="AlphaFoldDB" id="A0A1F5DFJ5"/>
<dbReference type="Gene3D" id="3.40.50.2020">
    <property type="match status" value="1"/>
</dbReference>
<dbReference type="InterPro" id="IPR029057">
    <property type="entry name" value="PRTase-like"/>
</dbReference>
<dbReference type="Pfam" id="PF00156">
    <property type="entry name" value="Pribosyltran"/>
    <property type="match status" value="1"/>
</dbReference>
<gene>
    <name evidence="2" type="ORF">A3J78_00700</name>
</gene>
<proteinExistence type="predicted"/>
<dbReference type="SUPFAM" id="SSF53271">
    <property type="entry name" value="PRTase-like"/>
    <property type="match status" value="1"/>
</dbReference>
<dbReference type="Gene3D" id="3.30.1310.20">
    <property type="entry name" value="PRTase-like"/>
    <property type="match status" value="1"/>
</dbReference>
<evidence type="ECO:0000259" key="1">
    <source>
        <dbReference type="Pfam" id="PF00156"/>
    </source>
</evidence>
<feature type="domain" description="Phosphoribosyltransferase" evidence="1">
    <location>
        <begin position="15"/>
        <end position="186"/>
    </location>
</feature>
<comment type="caution">
    <text evidence="2">The sequence shown here is derived from an EMBL/GenBank/DDBJ whole genome shotgun (WGS) entry which is preliminary data.</text>
</comment>
<organism evidence="2 3">
    <name type="scientific">Candidatus Beckwithbacteria bacterium RBG_13_35_6</name>
    <dbReference type="NCBI Taxonomy" id="1797456"/>
    <lineage>
        <taxon>Bacteria</taxon>
        <taxon>Candidatus Beckwithiibacteriota</taxon>
    </lineage>
</organism>
<name>A0A1F5DFJ5_9BACT</name>
<accession>A0A1F5DFJ5</accession>
<protein>
    <recommendedName>
        <fullName evidence="1">Phosphoribosyltransferase domain-containing protein</fullName>
    </recommendedName>
</protein>